<dbReference type="PANTHER" id="PTHR12948">
    <property type="entry name" value="NEDD8 ULTIMATE BUSTER-1 BS4 PROTEIN"/>
    <property type="match status" value="1"/>
</dbReference>
<dbReference type="SMART" id="SM00165">
    <property type="entry name" value="UBA"/>
    <property type="match status" value="2"/>
</dbReference>
<dbReference type="InterPro" id="IPR039749">
    <property type="entry name" value="NUB1"/>
</dbReference>
<evidence type="ECO:0000259" key="2">
    <source>
        <dbReference type="PROSITE" id="PS50030"/>
    </source>
</evidence>
<organism evidence="3 4">
    <name type="scientific">Bodo saltans</name>
    <name type="common">Flagellated protozoan</name>
    <dbReference type="NCBI Taxonomy" id="75058"/>
    <lineage>
        <taxon>Eukaryota</taxon>
        <taxon>Discoba</taxon>
        <taxon>Euglenozoa</taxon>
        <taxon>Kinetoplastea</taxon>
        <taxon>Metakinetoplastina</taxon>
        <taxon>Eubodonida</taxon>
        <taxon>Bodonidae</taxon>
        <taxon>Bodo</taxon>
    </lineage>
</organism>
<evidence type="ECO:0000313" key="3">
    <source>
        <dbReference type="EMBL" id="CUG78680.1"/>
    </source>
</evidence>
<dbReference type="EMBL" id="CYKH01001024">
    <property type="protein sequence ID" value="CUG78680.1"/>
    <property type="molecule type" value="Genomic_DNA"/>
</dbReference>
<feature type="region of interest" description="Disordered" evidence="1">
    <location>
        <begin position="245"/>
        <end position="359"/>
    </location>
</feature>
<dbReference type="InterPro" id="IPR009060">
    <property type="entry name" value="UBA-like_sf"/>
</dbReference>
<dbReference type="PROSITE" id="PS50030">
    <property type="entry name" value="UBA"/>
    <property type="match status" value="2"/>
</dbReference>
<feature type="region of interest" description="Disordered" evidence="1">
    <location>
        <begin position="749"/>
        <end position="778"/>
    </location>
</feature>
<accession>A0A0S4J0U4</accession>
<dbReference type="InterPro" id="IPR015940">
    <property type="entry name" value="UBA"/>
</dbReference>
<feature type="compositionally biased region" description="Polar residues" evidence="1">
    <location>
        <begin position="415"/>
        <end position="435"/>
    </location>
</feature>
<dbReference type="Pfam" id="PF00627">
    <property type="entry name" value="UBA"/>
    <property type="match status" value="2"/>
</dbReference>
<feature type="region of interest" description="Disordered" evidence="1">
    <location>
        <begin position="169"/>
        <end position="197"/>
    </location>
</feature>
<sequence>MVLRIALLTGEELRVPQTVSNLRNPQILEVIRLLNTSLFFPRGEKCYRVLDAETGMELTTPEQWEEVKLVARRATMTTAATNDTPPASTTPPTTSSFFPTSASCAPFTAPAPGVVISPRHQQQHHRQLATPSPLPPPQLVALTIQLGGASTAASQITVGERKWVLRVSRRRQSISPSNRNSTGGSSGNGRCISPTQLQDNTHSERLCEYATSVLRLAAPSSGSQNNSMFGNAQGTSVFLASPTDQQKQLLVRSGRPTSPRSNGLTTSPTSKQQKQYQSSHWLHQHHHHHHHFHLQQQQQQQHIQVQFLHQVGPAVSPPQLDISPPASTSTTKSKRLIHDEDDEEVSCAPPSSHLDTQPPMAALTSSTFRALAPTERGESPAKPSATRRGESPPKNTRINSAEGAANHEPAHFHNKNTNIDASQPPHDSNNSPRTTDTLIYKTQSFQKPTGLPQPVQYLHHHHHHHLHHHMQHHNMQPKQQPVVFNGSGVFSHYPSSPVVVTTSAPPSASPPMHRSAVSLVNAIARDKGAALIDRIADVIEEREFLAEEEKRVGLGGGGMSRLVGAENSNMIHAPGAASTGRRKSTTSGGAGGGGGAIDSAMIAPLVEMGFSPAVSRYALRRCGGGGGRNVEQAIELLLQLTSVEIERIEAKEKLLMEKEKLQQPQPQISLEEEQQQQQLLQQMKLVHPNTPRLSLKQLLTHEELQRRQQVSKLIDMGFTGQSSRDALRRADGDFDTACIFLLEDASNPNANGTNISSSSHRRSSSHHDRGNSNDHYSGDAAHEAAALHQQSSGSTIASSLPSSANAHATWFDPIETFVRRNDIAAENALSVIRAINESPQNVFLVWHCFTLGFTVSKMASVFNGGAPTTTTAPSVASGGSTMHSVYSTSSTAGPMSAPSVTSAC</sequence>
<feature type="compositionally biased region" description="Basic residues" evidence="1">
    <location>
        <begin position="282"/>
        <end position="293"/>
    </location>
</feature>
<dbReference type="Proteomes" id="UP000051952">
    <property type="component" value="Unassembled WGS sequence"/>
</dbReference>
<feature type="compositionally biased region" description="Low complexity" evidence="1">
    <location>
        <begin position="294"/>
        <end position="311"/>
    </location>
</feature>
<feature type="compositionally biased region" description="Basic and acidic residues" evidence="1">
    <location>
        <begin position="765"/>
        <end position="778"/>
    </location>
</feature>
<evidence type="ECO:0000256" key="1">
    <source>
        <dbReference type="SAM" id="MobiDB-lite"/>
    </source>
</evidence>
<dbReference type="GO" id="GO:2000058">
    <property type="term" value="P:regulation of ubiquitin-dependent protein catabolic process"/>
    <property type="evidence" value="ECO:0007669"/>
    <property type="project" value="TreeGrafter"/>
</dbReference>
<feature type="domain" description="UBA" evidence="2">
    <location>
        <begin position="596"/>
        <end position="640"/>
    </location>
</feature>
<dbReference type="AlphaFoldDB" id="A0A0S4J0U4"/>
<dbReference type="SUPFAM" id="SSF46934">
    <property type="entry name" value="UBA-like"/>
    <property type="match status" value="2"/>
</dbReference>
<feature type="compositionally biased region" description="Polar residues" evidence="1">
    <location>
        <begin position="255"/>
        <end position="281"/>
    </location>
</feature>
<dbReference type="PANTHER" id="PTHR12948:SF3">
    <property type="entry name" value="NEDD8 ULTIMATE BUSTER 1"/>
    <property type="match status" value="1"/>
</dbReference>
<feature type="region of interest" description="Disordered" evidence="1">
    <location>
        <begin position="572"/>
        <end position="594"/>
    </location>
</feature>
<feature type="region of interest" description="Disordered" evidence="1">
    <location>
        <begin position="371"/>
        <end position="435"/>
    </location>
</feature>
<feature type="region of interest" description="Disordered" evidence="1">
    <location>
        <begin position="77"/>
        <end position="96"/>
    </location>
</feature>
<protein>
    <recommendedName>
        <fullName evidence="2">UBA domain-containing protein</fullName>
    </recommendedName>
</protein>
<reference evidence="4" key="1">
    <citation type="submission" date="2015-09" db="EMBL/GenBank/DDBJ databases">
        <authorList>
            <consortium name="Pathogen Informatics"/>
        </authorList>
    </citation>
    <scope>NUCLEOTIDE SEQUENCE [LARGE SCALE GENOMIC DNA]</scope>
    <source>
        <strain evidence="4">Lake Konstanz</strain>
    </source>
</reference>
<feature type="domain" description="UBA" evidence="2">
    <location>
        <begin position="703"/>
        <end position="744"/>
    </location>
</feature>
<gene>
    <name evidence="3" type="ORF">BSAL_85870</name>
</gene>
<dbReference type="VEuPathDB" id="TriTrypDB:BSAL_85870"/>
<proteinExistence type="predicted"/>
<name>A0A0S4J0U4_BODSA</name>
<evidence type="ECO:0000313" key="4">
    <source>
        <dbReference type="Proteomes" id="UP000051952"/>
    </source>
</evidence>
<dbReference type="Gene3D" id="1.10.8.10">
    <property type="entry name" value="DNA helicase RuvA subunit, C-terminal domain"/>
    <property type="match status" value="2"/>
</dbReference>
<keyword evidence="4" id="KW-1185">Reference proteome</keyword>